<keyword evidence="2" id="KW-1133">Transmembrane helix</keyword>
<feature type="compositionally biased region" description="Pro residues" evidence="1">
    <location>
        <begin position="36"/>
        <end position="49"/>
    </location>
</feature>
<keyword evidence="2" id="KW-0812">Transmembrane</keyword>
<gene>
    <name evidence="3" type="ORF">IAC18_01075</name>
</gene>
<evidence type="ECO:0000313" key="4">
    <source>
        <dbReference type="Proteomes" id="UP000824001"/>
    </source>
</evidence>
<reference evidence="3" key="1">
    <citation type="submission" date="2020-10" db="EMBL/GenBank/DDBJ databases">
        <authorList>
            <person name="Gilroy R."/>
        </authorList>
    </citation>
    <scope>NUCLEOTIDE SEQUENCE</scope>
    <source>
        <strain evidence="3">ChiHjej10B9-9673</strain>
    </source>
</reference>
<feature type="region of interest" description="Disordered" evidence="1">
    <location>
        <begin position="23"/>
        <end position="149"/>
    </location>
</feature>
<dbReference type="Proteomes" id="UP000824001">
    <property type="component" value="Unassembled WGS sequence"/>
</dbReference>
<name>A0A9D1FCH1_9FIRM</name>
<dbReference type="EMBL" id="DVJK01000032">
    <property type="protein sequence ID" value="HIS66131.1"/>
    <property type="molecule type" value="Genomic_DNA"/>
</dbReference>
<reference evidence="3" key="2">
    <citation type="journal article" date="2021" name="PeerJ">
        <title>Extensive microbial diversity within the chicken gut microbiome revealed by metagenomics and culture.</title>
        <authorList>
            <person name="Gilroy R."/>
            <person name="Ravi A."/>
            <person name="Getino M."/>
            <person name="Pursley I."/>
            <person name="Horton D.L."/>
            <person name="Alikhan N.F."/>
            <person name="Baker D."/>
            <person name="Gharbi K."/>
            <person name="Hall N."/>
            <person name="Watson M."/>
            <person name="Adriaenssens E.M."/>
            <person name="Foster-Nyarko E."/>
            <person name="Jarju S."/>
            <person name="Secka A."/>
            <person name="Antonio M."/>
            <person name="Oren A."/>
            <person name="Chaudhuri R.R."/>
            <person name="La Ragione R."/>
            <person name="Hildebrand F."/>
            <person name="Pallen M.J."/>
        </authorList>
    </citation>
    <scope>NUCLEOTIDE SEQUENCE</scope>
    <source>
        <strain evidence="3">ChiHjej10B9-9673</strain>
    </source>
</reference>
<feature type="transmembrane region" description="Helical" evidence="2">
    <location>
        <begin position="157"/>
        <end position="179"/>
    </location>
</feature>
<feature type="compositionally biased region" description="Basic and acidic residues" evidence="1">
    <location>
        <begin position="111"/>
        <end position="140"/>
    </location>
</feature>
<accession>A0A9D1FCH1</accession>
<comment type="caution">
    <text evidence="3">The sequence shown here is derived from an EMBL/GenBank/DDBJ whole genome shotgun (WGS) entry which is preliminary data.</text>
</comment>
<proteinExistence type="predicted"/>
<dbReference type="AlphaFoldDB" id="A0A9D1FCH1"/>
<evidence type="ECO:0000313" key="3">
    <source>
        <dbReference type="EMBL" id="HIS66131.1"/>
    </source>
</evidence>
<sequence length="599" mass="64419">MSDERNYDFKGLSGDAELEALLESVRRDIGEAAPEPKSPPRPAVAPRPAAPVRETAPAREAAPAAGPARSGRYPETQPAQRGAPQAQPIRQARPNAARTPSAPERGGGQRQEPRPAARRRAEGEERELPPQRERIRVVHPEDEEPEKPRRGRFGLALGIYAAVLILLLAAGCTLLWFYLDAYEVTRPEDAMESFAELADEKYWSDALEGAFTVGETPFEDRGELMNELCLDLLRENPLEYREDEGWSESNMVYIVSAGGEDVCRVTLGEVAEGGDAGFGFTYLAVTRVELLASFTAPAAHEITVTVPADASLYVNGVAVTEEYIDSALTPESGESVGELEAGRVDELFRVYRIGGLYAPAELYAADAEGKPLELNGEVTDEAAAYALGEGALDYRLLVPEGSTISVNGVELDESYNTGDTLTPAFLEGFGDYGTLPELELWLVEGLHLEPEIEVRDAEGEELDEPAAADGELIYFGSGDQAAQDAHGAEASAFMEAYAAYLSGEAASEENYTALQALVLDGSELETALKALHDDYAENGLSVERVRARSGSFVPIGSTCCVCTVDVEYSAGEDAEDVETAYTIVLVMYGGVWLAAAVVS</sequence>
<protein>
    <submittedName>
        <fullName evidence="3">Uncharacterized protein</fullName>
    </submittedName>
</protein>
<keyword evidence="2" id="KW-0472">Membrane</keyword>
<evidence type="ECO:0000256" key="1">
    <source>
        <dbReference type="SAM" id="MobiDB-lite"/>
    </source>
</evidence>
<organism evidence="3 4">
    <name type="scientific">Candidatus Scatomorpha merdipullorum</name>
    <dbReference type="NCBI Taxonomy" id="2840927"/>
    <lineage>
        <taxon>Bacteria</taxon>
        <taxon>Bacillati</taxon>
        <taxon>Bacillota</taxon>
        <taxon>Clostridia</taxon>
        <taxon>Eubacteriales</taxon>
        <taxon>Candidatus Scatomorpha</taxon>
    </lineage>
</organism>
<evidence type="ECO:0000256" key="2">
    <source>
        <dbReference type="SAM" id="Phobius"/>
    </source>
</evidence>
<feature type="compositionally biased region" description="Low complexity" evidence="1">
    <location>
        <begin position="50"/>
        <end position="98"/>
    </location>
</feature>